<dbReference type="EMBL" id="RQZG01000001">
    <property type="protein sequence ID" value="RRD07153.1"/>
    <property type="molecule type" value="Genomic_DNA"/>
</dbReference>
<sequence>MRTDLRLIADLIPAGSRVLDLGCGDGELLRLLAARGGTGTGVEIEEGRFLAALRRGVDVIDLDINTQLYQFADDSYDVVVLSGTLQNLQRPAQVLRDISRIARRCVVSMPNFVHWRNRLRLLRGRMPVTRHLPYQWYDTPNLHYTSLQDLAPLFDTLRLDISRWIPLDENGHPLRARALGANWRASSAIYLLEARR</sequence>
<evidence type="ECO:0000313" key="2">
    <source>
        <dbReference type="Proteomes" id="UP000280819"/>
    </source>
</evidence>
<dbReference type="CDD" id="cd02440">
    <property type="entry name" value="AdoMet_MTases"/>
    <property type="match status" value="1"/>
</dbReference>
<dbReference type="Proteomes" id="UP000280819">
    <property type="component" value="Unassembled WGS sequence"/>
</dbReference>
<dbReference type="AlphaFoldDB" id="A0A3P1TF33"/>
<dbReference type="SUPFAM" id="SSF53335">
    <property type="entry name" value="S-adenosyl-L-methionine-dependent methyltransferases"/>
    <property type="match status" value="1"/>
</dbReference>
<name>A0A3P1TF33_9ACTN</name>
<dbReference type="Gene3D" id="3.40.50.150">
    <property type="entry name" value="Vaccinia Virus protein VP39"/>
    <property type="match status" value="1"/>
</dbReference>
<gene>
    <name evidence="1" type="primary">metW</name>
    <name evidence="1" type="ORF">EII34_01320</name>
</gene>
<accession>A0A3P1TF33</accession>
<proteinExistence type="predicted"/>
<dbReference type="Pfam" id="PF07021">
    <property type="entry name" value="MetW"/>
    <property type="match status" value="1"/>
</dbReference>
<dbReference type="NCBIfam" id="TIGR02081">
    <property type="entry name" value="metW"/>
    <property type="match status" value="1"/>
</dbReference>
<organism evidence="1 2">
    <name type="scientific">Arachnia propionica</name>
    <dbReference type="NCBI Taxonomy" id="1750"/>
    <lineage>
        <taxon>Bacteria</taxon>
        <taxon>Bacillati</taxon>
        <taxon>Actinomycetota</taxon>
        <taxon>Actinomycetes</taxon>
        <taxon>Propionibacteriales</taxon>
        <taxon>Propionibacteriaceae</taxon>
        <taxon>Arachnia</taxon>
    </lineage>
</organism>
<evidence type="ECO:0000313" key="1">
    <source>
        <dbReference type="EMBL" id="RRD07153.1"/>
    </source>
</evidence>
<reference evidence="1 2" key="1">
    <citation type="submission" date="2018-11" db="EMBL/GenBank/DDBJ databases">
        <title>Genomes From Bacteria Associated with the Canine Oral Cavity: a Test Case for Automated Genome-Based Taxonomic Assignment.</title>
        <authorList>
            <person name="Coil D.A."/>
            <person name="Jospin G."/>
            <person name="Darling A.E."/>
            <person name="Wallis C."/>
            <person name="Davis I.J."/>
            <person name="Harris S."/>
            <person name="Eisen J.A."/>
            <person name="Holcombe L.J."/>
            <person name="O'Flynn C."/>
        </authorList>
    </citation>
    <scope>NUCLEOTIDE SEQUENCE [LARGE SCALE GENOMIC DNA]</scope>
    <source>
        <strain evidence="1 2">OH887_COT-365</strain>
    </source>
</reference>
<dbReference type="InterPro" id="IPR029063">
    <property type="entry name" value="SAM-dependent_MTases_sf"/>
</dbReference>
<protein>
    <submittedName>
        <fullName evidence="1">Methionine biosynthesis protein MetW</fullName>
    </submittedName>
</protein>
<dbReference type="OrthoDB" id="9810247at2"/>
<comment type="caution">
    <text evidence="1">The sequence shown here is derived from an EMBL/GenBank/DDBJ whole genome shotgun (WGS) entry which is preliminary data.</text>
</comment>
<dbReference type="InterPro" id="IPR010743">
    <property type="entry name" value="Methionine_synth_MetW"/>
</dbReference>
<dbReference type="RefSeq" id="WP_124841989.1">
    <property type="nucleotide sequence ID" value="NZ_RQZG01000001.1"/>
</dbReference>